<gene>
    <name evidence="1" type="ORF">KGM_209198</name>
</gene>
<accession>A0A212F8K8</accession>
<organism evidence="1 2">
    <name type="scientific">Danaus plexippus plexippus</name>
    <dbReference type="NCBI Taxonomy" id="278856"/>
    <lineage>
        <taxon>Eukaryota</taxon>
        <taxon>Metazoa</taxon>
        <taxon>Ecdysozoa</taxon>
        <taxon>Arthropoda</taxon>
        <taxon>Hexapoda</taxon>
        <taxon>Insecta</taxon>
        <taxon>Pterygota</taxon>
        <taxon>Neoptera</taxon>
        <taxon>Endopterygota</taxon>
        <taxon>Lepidoptera</taxon>
        <taxon>Glossata</taxon>
        <taxon>Ditrysia</taxon>
        <taxon>Papilionoidea</taxon>
        <taxon>Nymphalidae</taxon>
        <taxon>Danainae</taxon>
        <taxon>Danaini</taxon>
        <taxon>Danaina</taxon>
        <taxon>Danaus</taxon>
        <taxon>Danaus</taxon>
    </lineage>
</organism>
<dbReference type="AlphaFoldDB" id="A0A212F8K8"/>
<reference evidence="1 2" key="1">
    <citation type="journal article" date="2011" name="Cell">
        <title>The monarch butterfly genome yields insights into long-distance migration.</title>
        <authorList>
            <person name="Zhan S."/>
            <person name="Merlin C."/>
            <person name="Boore J.L."/>
            <person name="Reppert S.M."/>
        </authorList>
    </citation>
    <scope>NUCLEOTIDE SEQUENCE [LARGE SCALE GENOMIC DNA]</scope>
    <source>
        <strain evidence="1">F-2</strain>
    </source>
</reference>
<name>A0A212F8K8_DANPL</name>
<protein>
    <submittedName>
        <fullName evidence="1">Uncharacterized protein</fullName>
    </submittedName>
</protein>
<dbReference type="InParanoid" id="A0A212F8K8"/>
<proteinExistence type="predicted"/>
<evidence type="ECO:0000313" key="2">
    <source>
        <dbReference type="Proteomes" id="UP000007151"/>
    </source>
</evidence>
<keyword evidence="2" id="KW-1185">Reference proteome</keyword>
<evidence type="ECO:0000313" key="1">
    <source>
        <dbReference type="EMBL" id="OWR50082.1"/>
    </source>
</evidence>
<dbReference type="EMBL" id="AGBW02009702">
    <property type="protein sequence ID" value="OWR50082.1"/>
    <property type="molecule type" value="Genomic_DNA"/>
</dbReference>
<comment type="caution">
    <text evidence="1">The sequence shown here is derived from an EMBL/GenBank/DDBJ whole genome shotgun (WGS) entry which is preliminary data.</text>
</comment>
<dbReference type="Proteomes" id="UP000007151">
    <property type="component" value="Unassembled WGS sequence"/>
</dbReference>
<sequence length="74" mass="8239">MLMSLRLAVRDKESFTRLRETVDGVSSQLTEEVVGGSLPLSRLDQYPPGAPKTVDFELHDLNFTGFQTDPGLMK</sequence>
<dbReference type="KEGG" id="dpl:KGM_209198"/>